<dbReference type="PANTHER" id="PTHR43852">
    <property type="entry name" value="NUCLEOTIDYLTRANSFERASE"/>
    <property type="match status" value="1"/>
</dbReference>
<dbReference type="EMBL" id="JAAXKY010000063">
    <property type="protein sequence ID" value="NMH79257.1"/>
    <property type="molecule type" value="Genomic_DNA"/>
</dbReference>
<dbReference type="Gene3D" id="3.30.460.10">
    <property type="entry name" value="Beta Polymerase, domain 2"/>
    <property type="match status" value="1"/>
</dbReference>
<evidence type="ECO:0000313" key="2">
    <source>
        <dbReference type="EMBL" id="NMH79257.1"/>
    </source>
</evidence>
<name>A0ABX1RFT8_9PSEU</name>
<dbReference type="Pfam" id="PF18765">
    <property type="entry name" value="Polbeta"/>
    <property type="match status" value="1"/>
</dbReference>
<feature type="domain" description="Polymerase beta nucleotidyltransferase" evidence="1">
    <location>
        <begin position="23"/>
        <end position="103"/>
    </location>
</feature>
<evidence type="ECO:0000313" key="3">
    <source>
        <dbReference type="Proteomes" id="UP001296706"/>
    </source>
</evidence>
<reference evidence="2 3" key="1">
    <citation type="submission" date="2020-04" db="EMBL/GenBank/DDBJ databases">
        <authorList>
            <person name="Klaysubun C."/>
            <person name="Duangmal K."/>
            <person name="Lipun K."/>
        </authorList>
    </citation>
    <scope>NUCLEOTIDE SEQUENCE [LARGE SCALE GENOMIC DNA]</scope>
    <source>
        <strain evidence="2 3">JCM 11839</strain>
    </source>
</reference>
<dbReference type="InterPro" id="IPR041633">
    <property type="entry name" value="Polbeta"/>
</dbReference>
<comment type="caution">
    <text evidence="2">The sequence shown here is derived from an EMBL/GenBank/DDBJ whole genome shotgun (WGS) entry which is preliminary data.</text>
</comment>
<gene>
    <name evidence="2" type="ORF">HF577_19450</name>
</gene>
<dbReference type="SUPFAM" id="SSF81301">
    <property type="entry name" value="Nucleotidyltransferase"/>
    <property type="match status" value="1"/>
</dbReference>
<organism evidence="2 3">
    <name type="scientific">Pseudonocardia xinjiangensis</name>
    <dbReference type="NCBI Taxonomy" id="75289"/>
    <lineage>
        <taxon>Bacteria</taxon>
        <taxon>Bacillati</taxon>
        <taxon>Actinomycetota</taxon>
        <taxon>Actinomycetes</taxon>
        <taxon>Pseudonocardiales</taxon>
        <taxon>Pseudonocardiaceae</taxon>
        <taxon>Pseudonocardia</taxon>
    </lineage>
</organism>
<sequence>MVTPKEGLARLRAAAASGELDALCERHAVRVLTVFGSAAQDRPEARDLDVAVLSEPGASLDPIALITDLIELTGVQNLDLAHLNHGGPVLRERALVGSVPLFESAPGRFADAQTAAIGERIETDAMRRLDLELLSR</sequence>
<keyword evidence="3" id="KW-1185">Reference proteome</keyword>
<dbReference type="PANTHER" id="PTHR43852:SF3">
    <property type="entry name" value="NUCLEOTIDYLTRANSFERASE"/>
    <property type="match status" value="1"/>
</dbReference>
<protein>
    <recommendedName>
        <fullName evidence="1">Polymerase beta nucleotidyltransferase domain-containing protein</fullName>
    </recommendedName>
</protein>
<evidence type="ECO:0000259" key="1">
    <source>
        <dbReference type="Pfam" id="PF18765"/>
    </source>
</evidence>
<dbReference type="RefSeq" id="WP_169397324.1">
    <property type="nucleotide sequence ID" value="NZ_BAAAJH010000026.1"/>
</dbReference>
<dbReference type="Proteomes" id="UP001296706">
    <property type="component" value="Unassembled WGS sequence"/>
</dbReference>
<proteinExistence type="predicted"/>
<accession>A0ABX1RFT8</accession>
<dbReference type="InterPro" id="IPR052930">
    <property type="entry name" value="TA_antitoxin_MntA"/>
</dbReference>
<dbReference type="InterPro" id="IPR043519">
    <property type="entry name" value="NT_sf"/>
</dbReference>